<dbReference type="Proteomes" id="UP000007105">
    <property type="component" value="Chromosome"/>
</dbReference>
<proteinExistence type="predicted"/>
<dbReference type="KEGG" id="mpm:MPNA1101"/>
<accession>A0AB33HU34</accession>
<protein>
    <submittedName>
        <fullName evidence="1">Uncharacterized protein</fullName>
    </submittedName>
</protein>
<name>A0AB33HU34_MYCPM</name>
<evidence type="ECO:0000313" key="2">
    <source>
        <dbReference type="Proteomes" id="UP000007105"/>
    </source>
</evidence>
<organism evidence="1 2">
    <name type="scientific">Mycoplasmoides pneumoniae 309</name>
    <dbReference type="NCBI Taxonomy" id="1112856"/>
    <lineage>
        <taxon>Bacteria</taxon>
        <taxon>Bacillati</taxon>
        <taxon>Mycoplasmatota</taxon>
        <taxon>Mycoplasmoidales</taxon>
        <taxon>Mycoplasmoidaceae</taxon>
        <taxon>Mycoplasmoides</taxon>
    </lineage>
</organism>
<sequence length="95" mass="11380">MHTWARVLHFLYVSVYREKTLRDVLNKTDPKVFSVAVGIEMDEFSKIQKFFKVENMNRLIEQFSFRESVKTENTEKSQYRNSFNWFGFGPDSLKS</sequence>
<reference evidence="2" key="1">
    <citation type="journal article" date="2012" name="J. Bacteriol.">
        <title>Complete genome sequence of Mycoplasma pneumoniae type 2a strain 309, isolated in Japan.</title>
        <authorList>
            <person name="Kenri T."/>
            <person name="Horino A."/>
            <person name="Matsui M."/>
            <person name="Sasaki Y."/>
            <person name="Suzuki S."/>
            <person name="Narita M."/>
            <person name="Ohya H."/>
            <person name="Okazaki N."/>
            <person name="Shibayama K."/>
        </authorList>
    </citation>
    <scope>NUCLEOTIDE SEQUENCE [LARGE SCALE GENOMIC DNA]</scope>
    <source>
        <strain evidence="2">309</strain>
    </source>
</reference>
<gene>
    <name evidence="1" type="ORF">MPNA1101</name>
</gene>
<evidence type="ECO:0000313" key="1">
    <source>
        <dbReference type="EMBL" id="BAL21682.1"/>
    </source>
</evidence>
<dbReference type="EMBL" id="AP012303">
    <property type="protein sequence ID" value="BAL21682.1"/>
    <property type="molecule type" value="Genomic_DNA"/>
</dbReference>
<dbReference type="AlphaFoldDB" id="A0AB33HU34"/>